<dbReference type="Proteomes" id="UP001485043">
    <property type="component" value="Unassembled WGS sequence"/>
</dbReference>
<dbReference type="EMBL" id="JALJOV010002183">
    <property type="protein sequence ID" value="KAK9833359.1"/>
    <property type="molecule type" value="Genomic_DNA"/>
</dbReference>
<feature type="region of interest" description="Disordered" evidence="1">
    <location>
        <begin position="56"/>
        <end position="78"/>
    </location>
</feature>
<evidence type="ECO:0000313" key="2">
    <source>
        <dbReference type="EMBL" id="KAK9833359.1"/>
    </source>
</evidence>
<dbReference type="AlphaFoldDB" id="A0AAW1RHQ8"/>
<protein>
    <submittedName>
        <fullName evidence="2">Uncharacterized protein</fullName>
    </submittedName>
</protein>
<comment type="caution">
    <text evidence="2">The sequence shown here is derived from an EMBL/GenBank/DDBJ whole genome shotgun (WGS) entry which is preliminary data.</text>
</comment>
<gene>
    <name evidence="2" type="ORF">WJX84_004421</name>
</gene>
<evidence type="ECO:0000313" key="3">
    <source>
        <dbReference type="Proteomes" id="UP001485043"/>
    </source>
</evidence>
<sequence length="78" mass="8587">MLSDPVVFFAHRSKHPSTELPVLFERVKPSLDLKSEPPVATESNHSAFQDRTMTTQNADNMEVETAPATVVSVGPYSD</sequence>
<name>A0AAW1RHQ8_9CHLO</name>
<keyword evidence="3" id="KW-1185">Reference proteome</keyword>
<reference evidence="2 3" key="1">
    <citation type="journal article" date="2024" name="Nat. Commun.">
        <title>Phylogenomics reveals the evolutionary origins of lichenization in chlorophyte algae.</title>
        <authorList>
            <person name="Puginier C."/>
            <person name="Libourel C."/>
            <person name="Otte J."/>
            <person name="Skaloud P."/>
            <person name="Haon M."/>
            <person name="Grisel S."/>
            <person name="Petersen M."/>
            <person name="Berrin J.G."/>
            <person name="Delaux P.M."/>
            <person name="Dal Grande F."/>
            <person name="Keller J."/>
        </authorList>
    </citation>
    <scope>NUCLEOTIDE SEQUENCE [LARGE SCALE GENOMIC DNA]</scope>
    <source>
        <strain evidence="2 3">SAG 2523</strain>
    </source>
</reference>
<accession>A0AAW1RHQ8</accession>
<proteinExistence type="predicted"/>
<organism evidence="2 3">
    <name type="scientific">Apatococcus fuscideae</name>
    <dbReference type="NCBI Taxonomy" id="2026836"/>
    <lineage>
        <taxon>Eukaryota</taxon>
        <taxon>Viridiplantae</taxon>
        <taxon>Chlorophyta</taxon>
        <taxon>core chlorophytes</taxon>
        <taxon>Trebouxiophyceae</taxon>
        <taxon>Chlorellales</taxon>
        <taxon>Chlorellaceae</taxon>
        <taxon>Apatococcus</taxon>
    </lineage>
</organism>
<evidence type="ECO:0000256" key="1">
    <source>
        <dbReference type="SAM" id="MobiDB-lite"/>
    </source>
</evidence>